<sequence length="57" mass="6106">MRGATPVSVVLVSDSLDSIETAACACVPNIIEADRATGDRKLRFDILTPLYCPITII</sequence>
<dbReference type="Proteomes" id="UP000182888">
    <property type="component" value="Unassembled WGS sequence"/>
</dbReference>
<reference evidence="2" key="1">
    <citation type="submission" date="2014-08" db="EMBL/GenBank/DDBJ databases">
        <authorList>
            <person name="Edwards T."/>
        </authorList>
    </citation>
    <scope>NUCLEOTIDE SEQUENCE [LARGE SCALE GENOMIC DNA]</scope>
</reference>
<evidence type="ECO:0000313" key="1">
    <source>
        <dbReference type="EMBL" id="CDX57721.1"/>
    </source>
</evidence>
<name>A0A0K2VZ54_MESPL</name>
<dbReference type="EMBL" id="CCND01000015">
    <property type="protein sequence ID" value="CDX57721.1"/>
    <property type="molecule type" value="Genomic_DNA"/>
</dbReference>
<accession>A0A0K2VZ54</accession>
<organism evidence="1 2">
    <name type="scientific">Mesorhizobium plurifarium</name>
    <dbReference type="NCBI Taxonomy" id="69974"/>
    <lineage>
        <taxon>Bacteria</taxon>
        <taxon>Pseudomonadati</taxon>
        <taxon>Pseudomonadota</taxon>
        <taxon>Alphaproteobacteria</taxon>
        <taxon>Hyphomicrobiales</taxon>
        <taxon>Phyllobacteriaceae</taxon>
        <taxon>Mesorhizobium</taxon>
    </lineage>
</organism>
<dbReference type="AlphaFoldDB" id="A0A0K2VZ54"/>
<evidence type="ECO:0000313" key="2">
    <source>
        <dbReference type="Proteomes" id="UP000182888"/>
    </source>
</evidence>
<gene>
    <name evidence="1" type="ORF">MPL1032_220143</name>
</gene>
<proteinExistence type="predicted"/>
<protein>
    <submittedName>
        <fullName evidence="1">Uncharacterized protein</fullName>
    </submittedName>
</protein>